<evidence type="ECO:0000313" key="2">
    <source>
        <dbReference type="EMBL" id="QEU82569.1"/>
    </source>
</evidence>
<reference evidence="1" key="3">
    <citation type="submission" date="2020-09" db="EMBL/GenBank/DDBJ databases">
        <authorList>
            <person name="Sun Q."/>
            <person name="Ohkuma M."/>
        </authorList>
    </citation>
    <scope>NUCLEOTIDE SEQUENCE</scope>
    <source>
        <strain evidence="1">JCM 4834</strain>
    </source>
</reference>
<dbReference type="Proteomes" id="UP000634660">
    <property type="component" value="Unassembled WGS sequence"/>
</dbReference>
<reference evidence="2 3" key="2">
    <citation type="submission" date="2017-09" db="EMBL/GenBank/DDBJ databases">
        <authorList>
            <person name="Lee N."/>
            <person name="Cho B.-K."/>
        </authorList>
    </citation>
    <scope>NUCLEOTIDE SEQUENCE [LARGE SCALE GENOMIC DNA]</scope>
    <source>
        <strain evidence="2 3">ATCC 27467</strain>
    </source>
</reference>
<organism evidence="2 3">
    <name type="scientific">Streptomyces subrutilus</name>
    <dbReference type="NCBI Taxonomy" id="36818"/>
    <lineage>
        <taxon>Bacteria</taxon>
        <taxon>Bacillati</taxon>
        <taxon>Actinomycetota</taxon>
        <taxon>Actinomycetes</taxon>
        <taxon>Kitasatosporales</taxon>
        <taxon>Streptomycetaceae</taxon>
        <taxon>Streptomyces</taxon>
    </lineage>
</organism>
<accession>A0A5P2UW51</accession>
<keyword evidence="3" id="KW-1185">Reference proteome</keyword>
<dbReference type="EMBL" id="BMVX01000019">
    <property type="protein sequence ID" value="GGZ82175.1"/>
    <property type="molecule type" value="Genomic_DNA"/>
</dbReference>
<reference evidence="1" key="1">
    <citation type="journal article" date="2014" name="Int. J. Syst. Evol. Microbiol.">
        <title>Complete genome sequence of Corynebacterium casei LMG S-19264T (=DSM 44701T), isolated from a smear-ripened cheese.</title>
        <authorList>
            <consortium name="US DOE Joint Genome Institute (JGI-PGF)"/>
            <person name="Walter F."/>
            <person name="Albersmeier A."/>
            <person name="Kalinowski J."/>
            <person name="Ruckert C."/>
        </authorList>
    </citation>
    <scope>NUCLEOTIDE SEQUENCE</scope>
    <source>
        <strain evidence="1">JCM 4834</strain>
    </source>
</reference>
<sequence length="95" mass="9987">MDMGIESTYAWPRGATPSDMVRLEAWLAGHGWEVDPTVYMAGAGGAAVQVRRIGAGWADGEAGLLILPAETVEWDGSRMRIASTAGQGTPGARSR</sequence>
<evidence type="ECO:0000313" key="1">
    <source>
        <dbReference type="EMBL" id="GGZ82175.1"/>
    </source>
</evidence>
<protein>
    <submittedName>
        <fullName evidence="2">Uncharacterized protein</fullName>
    </submittedName>
</protein>
<name>A0A5P2UW51_9ACTN</name>
<gene>
    <name evidence="2" type="ORF">CP968_33815</name>
    <name evidence="1" type="ORF">GCM10010371_47410</name>
</gene>
<dbReference type="EMBL" id="CP023701">
    <property type="protein sequence ID" value="QEU82569.1"/>
    <property type="molecule type" value="Genomic_DNA"/>
</dbReference>
<dbReference type="Proteomes" id="UP000326831">
    <property type="component" value="Chromosome"/>
</dbReference>
<dbReference type="KEGG" id="ssub:CP968_33815"/>
<evidence type="ECO:0000313" key="3">
    <source>
        <dbReference type="Proteomes" id="UP000326831"/>
    </source>
</evidence>
<dbReference type="AlphaFoldDB" id="A0A5P2UW51"/>
<proteinExistence type="predicted"/>